<comment type="caution">
    <text evidence="1">The sequence shown here is derived from an EMBL/GenBank/DDBJ whole genome shotgun (WGS) entry which is preliminary data.</text>
</comment>
<organism evidence="1 2">
    <name type="scientific">Saxophila tyrrhenica</name>
    <dbReference type="NCBI Taxonomy" id="1690608"/>
    <lineage>
        <taxon>Eukaryota</taxon>
        <taxon>Fungi</taxon>
        <taxon>Dikarya</taxon>
        <taxon>Ascomycota</taxon>
        <taxon>Pezizomycotina</taxon>
        <taxon>Dothideomycetes</taxon>
        <taxon>Dothideomycetidae</taxon>
        <taxon>Mycosphaerellales</taxon>
        <taxon>Extremaceae</taxon>
        <taxon>Saxophila</taxon>
    </lineage>
</organism>
<dbReference type="AlphaFoldDB" id="A0AAV9P4R9"/>
<keyword evidence="2" id="KW-1185">Reference proteome</keyword>
<evidence type="ECO:0000313" key="1">
    <source>
        <dbReference type="EMBL" id="KAK5166143.1"/>
    </source>
</evidence>
<proteinExistence type="predicted"/>
<sequence length="262" mass="31072">MPTAKTGFFDLPLELRQMIYDEIIPSDRLHTFKEGRWCPSSLEAIAHAVNSADPRLRSELSRCGVRLVITLKLSIPPRRILFDRLRKVEIFIDYYERHDDGRPDLLSRHEATKDEVRPLRAQVGKVANYLARYDNLQDITIRFRDEPKYKHPFWTEELREYAFYKGEKASFLATMSHGGREIPVVKWILRLLRHLPPCRSVRVVPLDALWPCSSKVDSEGYVYMQELSTAFGKWLGGSRGHSWKRYWKARRVYLRRDSEWYW</sequence>
<gene>
    <name evidence="1" type="ORF">LTR77_008404</name>
</gene>
<reference evidence="1 2" key="1">
    <citation type="submission" date="2023-08" db="EMBL/GenBank/DDBJ databases">
        <title>Black Yeasts Isolated from many extreme environments.</title>
        <authorList>
            <person name="Coleine C."/>
            <person name="Stajich J.E."/>
            <person name="Selbmann L."/>
        </authorList>
    </citation>
    <scope>NUCLEOTIDE SEQUENCE [LARGE SCALE GENOMIC DNA]</scope>
    <source>
        <strain evidence="1 2">CCFEE 5935</strain>
    </source>
</reference>
<dbReference type="Proteomes" id="UP001337655">
    <property type="component" value="Unassembled WGS sequence"/>
</dbReference>
<protein>
    <submittedName>
        <fullName evidence="1">Uncharacterized protein</fullName>
    </submittedName>
</protein>
<dbReference type="RefSeq" id="XP_064656096.1">
    <property type="nucleotide sequence ID" value="XM_064805636.1"/>
</dbReference>
<dbReference type="GeneID" id="89929737"/>
<evidence type="ECO:0000313" key="2">
    <source>
        <dbReference type="Proteomes" id="UP001337655"/>
    </source>
</evidence>
<dbReference type="EMBL" id="JAVRRT010000014">
    <property type="protein sequence ID" value="KAK5166143.1"/>
    <property type="molecule type" value="Genomic_DNA"/>
</dbReference>
<accession>A0AAV9P4R9</accession>
<name>A0AAV9P4R9_9PEZI</name>